<dbReference type="Pfam" id="PF05477">
    <property type="entry name" value="SURF2"/>
    <property type="match status" value="1"/>
</dbReference>
<dbReference type="PANTHER" id="PTHR34348">
    <property type="entry name" value="SURFEIT LOCUS PROTEIN 2"/>
    <property type="match status" value="1"/>
</dbReference>
<feature type="region of interest" description="Disordered" evidence="1">
    <location>
        <begin position="139"/>
        <end position="265"/>
    </location>
</feature>
<dbReference type="InterPro" id="IPR008833">
    <property type="entry name" value="Surf2"/>
</dbReference>
<evidence type="ECO:0000313" key="3">
    <source>
        <dbReference type="RefSeq" id="XP_015277087.1"/>
    </source>
</evidence>
<dbReference type="RefSeq" id="XP_015277087.1">
    <property type="nucleotide sequence ID" value="XM_015421601.1"/>
</dbReference>
<dbReference type="GeneID" id="107119154"/>
<evidence type="ECO:0000256" key="1">
    <source>
        <dbReference type="SAM" id="MobiDB-lite"/>
    </source>
</evidence>
<sequence>MSGPSAEALEGFLAQHPSLRVLPPGNRVLCTLTGHELPCQLAALQAYTSSKKYLRLNKVPGAWDYQQYEPHIVPSTKNRHQLFCKLTLRHFNRTPEQVLHHVRGQRYQKALKRYEECQKAGVEYVPACLLQRRRRQWRRQQQQQDQQPNCSRQPCQKEEFWEPLPSDEGGEETDDSMTDLYPPELFPERSPARKEGGDEFMTDSDEEVAKPALEGGKGNEAVAASSVVGGKRGKKQAGNSLKKKLKSRHRKSKSFHKTVNGNDAM</sequence>
<organism evidence="2 3">
    <name type="scientific">Gekko japonicus</name>
    <name type="common">Schlegel's Japanese gecko</name>
    <dbReference type="NCBI Taxonomy" id="146911"/>
    <lineage>
        <taxon>Eukaryota</taxon>
        <taxon>Metazoa</taxon>
        <taxon>Chordata</taxon>
        <taxon>Craniata</taxon>
        <taxon>Vertebrata</taxon>
        <taxon>Euteleostomi</taxon>
        <taxon>Lepidosauria</taxon>
        <taxon>Squamata</taxon>
        <taxon>Bifurcata</taxon>
        <taxon>Gekkota</taxon>
        <taxon>Gekkonidae</taxon>
        <taxon>Gekkoninae</taxon>
        <taxon>Gekko</taxon>
    </lineage>
</organism>
<feature type="compositionally biased region" description="Basic residues" evidence="1">
    <location>
        <begin position="231"/>
        <end position="256"/>
    </location>
</feature>
<keyword evidence="2" id="KW-1185">Reference proteome</keyword>
<gene>
    <name evidence="3" type="primary">SURF2</name>
</gene>
<reference evidence="3" key="1">
    <citation type="submission" date="2025-08" db="UniProtKB">
        <authorList>
            <consortium name="RefSeq"/>
        </authorList>
    </citation>
    <scope>IDENTIFICATION</scope>
</reference>
<evidence type="ECO:0000313" key="2">
    <source>
        <dbReference type="Proteomes" id="UP000694871"/>
    </source>
</evidence>
<dbReference type="PANTHER" id="PTHR34348:SF1">
    <property type="entry name" value="SURFEIT LOCUS PROTEIN 2"/>
    <property type="match status" value="1"/>
</dbReference>
<feature type="compositionally biased region" description="Basic and acidic residues" evidence="1">
    <location>
        <begin position="186"/>
        <end position="197"/>
    </location>
</feature>
<dbReference type="Proteomes" id="UP000694871">
    <property type="component" value="Unplaced"/>
</dbReference>
<protein>
    <submittedName>
        <fullName evidence="3">Surfeit locus protein 2</fullName>
    </submittedName>
</protein>
<name>A0ABM1KTQ0_GEKJA</name>
<proteinExistence type="predicted"/>
<accession>A0ABM1KTQ0</accession>
<feature type="compositionally biased region" description="Acidic residues" evidence="1">
    <location>
        <begin position="168"/>
        <end position="177"/>
    </location>
</feature>